<reference evidence="2 4" key="1">
    <citation type="journal article" date="2010" name="BMC Genomics">
        <title>Combination of measures distinguishes pre-miRNAs from other stem-loops in the genome of the newly sequenced Anopheles darlingi.</title>
        <authorList>
            <person name="Mendes N.D."/>
            <person name="Freitas A.T."/>
            <person name="Vasconcelos A.T."/>
            <person name="Sagot M.F."/>
        </authorList>
    </citation>
    <scope>NUCLEOTIDE SEQUENCE</scope>
</reference>
<dbReference type="EnsemblMetazoa" id="ADAC007029-RA">
    <property type="protein sequence ID" value="ADAC007029-PA"/>
    <property type="gene ID" value="ADAC007029"/>
</dbReference>
<reference evidence="2" key="2">
    <citation type="submission" date="2010-05" db="EMBL/GenBank/DDBJ databases">
        <authorList>
            <person name="Almeida L.G."/>
            <person name="Nicolas M.F."/>
            <person name="Souza R.C."/>
            <person name="Vasconcelos A.T.R."/>
        </authorList>
    </citation>
    <scope>NUCLEOTIDE SEQUENCE</scope>
</reference>
<organism evidence="2">
    <name type="scientific">Anopheles darlingi</name>
    <name type="common">Mosquito</name>
    <dbReference type="NCBI Taxonomy" id="43151"/>
    <lineage>
        <taxon>Eukaryota</taxon>
        <taxon>Metazoa</taxon>
        <taxon>Ecdysozoa</taxon>
        <taxon>Arthropoda</taxon>
        <taxon>Hexapoda</taxon>
        <taxon>Insecta</taxon>
        <taxon>Pterygota</taxon>
        <taxon>Neoptera</taxon>
        <taxon>Endopterygota</taxon>
        <taxon>Diptera</taxon>
        <taxon>Nematocera</taxon>
        <taxon>Culicoidea</taxon>
        <taxon>Culicidae</taxon>
        <taxon>Anophelinae</taxon>
        <taxon>Anopheles</taxon>
    </lineage>
</organism>
<dbReference type="eggNOG" id="ENOG502QVNV">
    <property type="taxonomic scope" value="Eukaryota"/>
</dbReference>
<protein>
    <submittedName>
        <fullName evidence="2 3">Uncharacterized protein</fullName>
    </submittedName>
</protein>
<gene>
    <name evidence="2" type="ORF">AND_007029</name>
</gene>
<dbReference type="HOGENOM" id="CLU_016514_0_0_1"/>
<evidence type="ECO:0000256" key="1">
    <source>
        <dbReference type="SAM" id="Coils"/>
    </source>
</evidence>
<dbReference type="EMBL" id="ADMH02001717">
    <property type="protein sequence ID" value="ETN61317.1"/>
    <property type="molecule type" value="Genomic_DNA"/>
</dbReference>
<dbReference type="VEuPathDB" id="VectorBase:ADAR2_003429"/>
<sequence length="862" mass="98776">MSSGRSVELAECILEFNNHIQSYFISSTYGNETLVNRCLEKLLSDGADGWTFDVNAYEVNVFFVNLHKLLSHSMKKSNLLWSVIGVLEVAVAEEETRLALVNSFRFLPLVSGLLLEVNTPEQQKRVLSLLHILSYGATADGHEIYIEMLVQKLLGLIVQNREKPKRGEIEQLALSILVNLCQQDISNTFVLMRNTPISEFCQRIQDFGLLACKMYTVLEQNDHIKEMDLHYLLRMSFGEVRLILASKNSFSLRHVVDFLRYVKTLRDTQNSEPVRVALTDENFTKDVLAFLQDIETYWSEQEKEAETNSPGGPPKRCKTNAAKLRKDRTTDGLFDILECVVSLKPDDTELYRKICAIGPIRLINNAQEDCSKAITLLRTILENHPTDMGFAKECSSVLNTLMDTITNNNEEQLVATFARLLATIGRMLNATDDTIDAVAERFYRHVFSNILGQSGQVAAFDYSAGDRTARKYLWSLHAFYELSNISPTLWYAKVVNLLKQKPIQFLIAKELTSGRDIEMVEAILQITTAADFPKRNVALMIQMLKNSGPPVDALKQQDLSSTTRNRVPQIPPPNGYSLLRAMSRNLENRINQAVERIQDAKVAGLINAEKAELVEFYTYKINMQASLMNDLRHSLEATTGQITTLMHQNQLLMAEIEKSRKKNVPLLLKESALENENRLLGQELAEMKLAAASYDKKMNQLKQEQRELHKKYSEKGEKCIKLAKEVEQLRTRDDKYEKENKRLCLELAAMTQNRDESRKLLKVYEDERQQLIEQRDADRKTYDCKQRELEREISKLKDLVQQLEATLEQRDGTIVALDKDKTVLRAKLKDSEERIKQVEDELKENENIKQAIYSLMNKNKKV</sequence>
<dbReference type="AlphaFoldDB" id="W5JA33"/>
<dbReference type="OMA" id="HHVQSTE"/>
<keyword evidence="1" id="KW-0175">Coiled coil</keyword>
<evidence type="ECO:0000313" key="4">
    <source>
        <dbReference type="Proteomes" id="UP000000673"/>
    </source>
</evidence>
<proteinExistence type="predicted"/>
<feature type="coiled-coil region" evidence="1">
    <location>
        <begin position="684"/>
        <end position="848"/>
    </location>
</feature>
<name>W5JA33_ANODA</name>
<accession>W5JA33</accession>
<evidence type="ECO:0000313" key="2">
    <source>
        <dbReference type="EMBL" id="ETN61317.1"/>
    </source>
</evidence>
<keyword evidence="4" id="KW-1185">Reference proteome</keyword>
<dbReference type="PANTHER" id="PTHR23161">
    <property type="entry name" value="PROTEIN CIP2A"/>
    <property type="match status" value="1"/>
</dbReference>
<dbReference type="PANTHER" id="PTHR23161:SF2">
    <property type="entry name" value="PROTEIN CIP2A"/>
    <property type="match status" value="1"/>
</dbReference>
<feature type="coiled-coil region" evidence="1">
    <location>
        <begin position="576"/>
        <end position="603"/>
    </location>
</feature>
<evidence type="ECO:0000313" key="3">
    <source>
        <dbReference type="EnsemblMetazoa" id="ADAC007029-PA"/>
    </source>
</evidence>
<reference evidence="2" key="3">
    <citation type="journal article" date="2013" name="Nucleic Acids Res.">
        <title>The genome of Anopheles darlingi, the main neotropical malaria vector.</title>
        <authorList>
            <person name="Marinotti O."/>
            <person name="Cerqueira G.C."/>
            <person name="de Almeida L.G."/>
            <person name="Ferro M.I."/>
            <person name="Loreto E.L."/>
            <person name="Zaha A."/>
            <person name="Teixeira S.M."/>
            <person name="Wespiser A.R."/>
            <person name="Almeida E Silva A."/>
            <person name="Schlindwein A.D."/>
            <person name="Pacheco A.C."/>
            <person name="Silva A.L."/>
            <person name="Graveley B.R."/>
            <person name="Walenz B.P."/>
            <person name="Lima Bde A."/>
            <person name="Ribeiro C.A."/>
            <person name="Nunes-Silva C.G."/>
            <person name="de Carvalho C.R."/>
            <person name="Soares C.M."/>
            <person name="de Menezes C.B."/>
            <person name="Matiolli C."/>
            <person name="Caffrey D."/>
            <person name="Araujo D.A."/>
            <person name="de Oliveira D.M."/>
            <person name="Golenbock D."/>
            <person name="Grisard E.C."/>
            <person name="Fantinatti-Garboggini F."/>
            <person name="de Carvalho F.M."/>
            <person name="Barcellos F.G."/>
            <person name="Prosdocimi F."/>
            <person name="May G."/>
            <person name="Azevedo Junior G.M."/>
            <person name="Guimaraes G.M."/>
            <person name="Goldman G.H."/>
            <person name="Padilha I.Q."/>
            <person name="Batista Jda S."/>
            <person name="Ferro J.A."/>
            <person name="Ribeiro J.M."/>
            <person name="Fietto J.L."/>
            <person name="Dabbas K.M."/>
            <person name="Cerdeira L."/>
            <person name="Agnez-Lima L.F."/>
            <person name="Brocchi M."/>
            <person name="de Carvalho M.O."/>
            <person name="Teixeira Mde M."/>
            <person name="Diniz Maia Mde M."/>
            <person name="Goldman M.H."/>
            <person name="Cruz Schneider M.P."/>
            <person name="Felipe M.S."/>
            <person name="Hungria M."/>
            <person name="Nicolas M.F."/>
            <person name="Pereira M."/>
            <person name="Montes M.A."/>
            <person name="Cantao M.E."/>
            <person name="Vincentz M."/>
            <person name="Rafael M.S."/>
            <person name="Silverman N."/>
            <person name="Stoco P.H."/>
            <person name="Souza R.C."/>
            <person name="Vicentini R."/>
            <person name="Gazzinelli R.T."/>
            <person name="Neves Rde O."/>
            <person name="Silva R."/>
            <person name="Astolfi-Filho S."/>
            <person name="Maciel T.E."/>
            <person name="Urmenyi T.P."/>
            <person name="Tadei W.P."/>
            <person name="Camargo E.P."/>
            <person name="de Vasconcelos A.T."/>
        </authorList>
    </citation>
    <scope>NUCLEOTIDE SEQUENCE</scope>
</reference>
<dbReference type="FunCoup" id="W5JA33">
    <property type="interactions" value="407"/>
</dbReference>
<dbReference type="InterPro" id="IPR042510">
    <property type="entry name" value="CIP2A"/>
</dbReference>
<dbReference type="VEuPathDB" id="VectorBase:ADAC007029"/>
<dbReference type="Proteomes" id="UP000000673">
    <property type="component" value="Unassembled WGS sequence"/>
</dbReference>
<dbReference type="STRING" id="43151.W5JA33"/>
<reference evidence="3" key="4">
    <citation type="submission" date="2015-06" db="UniProtKB">
        <authorList>
            <consortium name="EnsemblMetazoa"/>
        </authorList>
    </citation>
    <scope>IDENTIFICATION</scope>
</reference>